<feature type="transmembrane region" description="Helical" evidence="1">
    <location>
        <begin position="44"/>
        <end position="62"/>
    </location>
</feature>
<feature type="transmembrane region" description="Helical" evidence="1">
    <location>
        <begin position="132"/>
        <end position="153"/>
    </location>
</feature>
<accession>A0ABX0UTV7</accession>
<name>A0ABX0UTV7_9HYPH</name>
<comment type="caution">
    <text evidence="2">The sequence shown here is derived from an EMBL/GenBank/DDBJ whole genome shotgun (WGS) entry which is preliminary data.</text>
</comment>
<evidence type="ECO:0000313" key="3">
    <source>
        <dbReference type="Proteomes" id="UP001429580"/>
    </source>
</evidence>
<keyword evidence="1" id="KW-0812">Transmembrane</keyword>
<dbReference type="RefSeq" id="WP_166947823.1">
    <property type="nucleotide sequence ID" value="NZ_JAASQI010000001.1"/>
</dbReference>
<protein>
    <recommendedName>
        <fullName evidence="4">Flagellar motor protein MotA</fullName>
    </recommendedName>
</protein>
<proteinExistence type="predicted"/>
<feature type="transmembrane region" description="Helical" evidence="1">
    <location>
        <begin position="187"/>
        <end position="210"/>
    </location>
</feature>
<evidence type="ECO:0000313" key="2">
    <source>
        <dbReference type="EMBL" id="NIJ56392.1"/>
    </source>
</evidence>
<organism evidence="2 3">
    <name type="scientific">Pseudochelatococcus lubricantis</name>
    <dbReference type="NCBI Taxonomy" id="1538102"/>
    <lineage>
        <taxon>Bacteria</taxon>
        <taxon>Pseudomonadati</taxon>
        <taxon>Pseudomonadota</taxon>
        <taxon>Alphaproteobacteria</taxon>
        <taxon>Hyphomicrobiales</taxon>
        <taxon>Chelatococcaceae</taxon>
        <taxon>Pseudochelatococcus</taxon>
    </lineage>
</organism>
<keyword evidence="1" id="KW-0472">Membrane</keyword>
<dbReference type="EMBL" id="JAASQI010000001">
    <property type="protein sequence ID" value="NIJ56392.1"/>
    <property type="molecule type" value="Genomic_DNA"/>
</dbReference>
<feature type="transmembrane region" description="Helical" evidence="1">
    <location>
        <begin position="12"/>
        <end position="32"/>
    </location>
</feature>
<reference evidence="2 3" key="1">
    <citation type="submission" date="2020-03" db="EMBL/GenBank/DDBJ databases">
        <title>Genomic Encyclopedia of Type Strains, Phase IV (KMG-IV): sequencing the most valuable type-strain genomes for metagenomic binning, comparative biology and taxonomic classification.</title>
        <authorList>
            <person name="Goeker M."/>
        </authorList>
    </citation>
    <scope>NUCLEOTIDE SEQUENCE [LARGE SCALE GENOMIC DNA]</scope>
    <source>
        <strain evidence="2 3">DSM 103870</strain>
    </source>
</reference>
<sequence>MTFAAPKLSAPRIYLVRAAVFLILIGFVALVLQRRIVEAFMANPGLNGLIIGVLLVGIVMSLREMWQLFREVNWVNASQLTGEGVAIAAPPVLLAPMAAVFGERLERASAPTLTVRALLDSLAARLDESRDIVRYLAGLLVFLGLLGTFWGLLETVSSIGGVIGSLRTDGDSAVLFDDLKTGLSAPLAGMGISFSSSLFGLAGSLVLGFLDLQTGQAQNRFYTELEDILARSVVDHPAPEVIVPAVPEAGRPVQTAAPPTAELSVALDRLSALVSENQGNRAATQALANLAEGIQSLVQHMRGEQQLIRDWVEAQADQQSEIKRLLERLTAPPSRRVD</sequence>
<keyword evidence="1" id="KW-1133">Transmembrane helix</keyword>
<keyword evidence="3" id="KW-1185">Reference proteome</keyword>
<evidence type="ECO:0008006" key="4">
    <source>
        <dbReference type="Google" id="ProtNLM"/>
    </source>
</evidence>
<dbReference type="Proteomes" id="UP001429580">
    <property type="component" value="Unassembled WGS sequence"/>
</dbReference>
<gene>
    <name evidence="2" type="ORF">FHS82_000205</name>
</gene>
<evidence type="ECO:0000256" key="1">
    <source>
        <dbReference type="SAM" id="Phobius"/>
    </source>
</evidence>